<organism evidence="12 13">
    <name type="scientific">Stereocaulon virgatum</name>
    <dbReference type="NCBI Taxonomy" id="373712"/>
    <lineage>
        <taxon>Eukaryota</taxon>
        <taxon>Fungi</taxon>
        <taxon>Dikarya</taxon>
        <taxon>Ascomycota</taxon>
        <taxon>Pezizomycotina</taxon>
        <taxon>Lecanoromycetes</taxon>
        <taxon>OSLEUM clade</taxon>
        <taxon>Lecanoromycetidae</taxon>
        <taxon>Lecanorales</taxon>
        <taxon>Lecanorineae</taxon>
        <taxon>Stereocaulaceae</taxon>
        <taxon>Stereocaulon</taxon>
    </lineage>
</organism>
<dbReference type="EMBL" id="JBEFKJ010000007">
    <property type="protein sequence ID" value="KAL2045165.1"/>
    <property type="molecule type" value="Genomic_DNA"/>
</dbReference>
<dbReference type="InterPro" id="IPR002642">
    <property type="entry name" value="LysoPLipase_cat_dom"/>
</dbReference>
<dbReference type="PROSITE" id="PS51210">
    <property type="entry name" value="PLA2C"/>
    <property type="match status" value="1"/>
</dbReference>
<dbReference type="Proteomes" id="UP001590950">
    <property type="component" value="Unassembled WGS sequence"/>
</dbReference>
<accession>A0ABR4AJ40</accession>
<evidence type="ECO:0000259" key="11">
    <source>
        <dbReference type="PROSITE" id="PS51210"/>
    </source>
</evidence>
<evidence type="ECO:0000256" key="10">
    <source>
        <dbReference type="SAM" id="Phobius"/>
    </source>
</evidence>
<dbReference type="PANTHER" id="PTHR10728">
    <property type="entry name" value="CYTOSOLIC PHOSPHOLIPASE A2"/>
    <property type="match status" value="1"/>
</dbReference>
<keyword evidence="10" id="KW-0472">Membrane</keyword>
<evidence type="ECO:0000256" key="5">
    <source>
        <dbReference type="ARBA" id="ARBA00022963"/>
    </source>
</evidence>
<dbReference type="PANTHER" id="PTHR10728:SF33">
    <property type="entry name" value="LYSOPHOSPHOLIPASE 1-RELATED"/>
    <property type="match status" value="1"/>
</dbReference>
<dbReference type="SMART" id="SM00022">
    <property type="entry name" value="PLAc"/>
    <property type="match status" value="1"/>
</dbReference>
<comment type="caution">
    <text evidence="12">The sequence shown here is derived from an EMBL/GenBank/DDBJ whole genome shotgun (WGS) entry which is preliminary data.</text>
</comment>
<evidence type="ECO:0000256" key="3">
    <source>
        <dbReference type="ARBA" id="ARBA00022729"/>
    </source>
</evidence>
<keyword evidence="5 8" id="KW-0442">Lipid degradation</keyword>
<gene>
    <name evidence="12" type="ORF">N7G274_002246</name>
</gene>
<comment type="similarity">
    <text evidence="1 9">Belongs to the lysophospholipase family.</text>
</comment>
<keyword evidence="13" id="KW-1185">Reference proteome</keyword>
<reference evidence="12 13" key="1">
    <citation type="submission" date="2024-09" db="EMBL/GenBank/DDBJ databases">
        <title>Rethinking Asexuality: The Enigmatic Case of Functional Sexual Genes in Lepraria (Stereocaulaceae).</title>
        <authorList>
            <person name="Doellman M."/>
            <person name="Sun Y."/>
            <person name="Barcenas-Pena A."/>
            <person name="Lumbsch H.T."/>
            <person name="Grewe F."/>
        </authorList>
    </citation>
    <scope>NUCLEOTIDE SEQUENCE [LARGE SCALE GENOMIC DNA]</scope>
    <source>
        <strain evidence="12 13">Mercado 3170</strain>
    </source>
</reference>
<evidence type="ECO:0000256" key="2">
    <source>
        <dbReference type="ARBA" id="ARBA00013274"/>
    </source>
</evidence>
<evidence type="ECO:0000313" key="13">
    <source>
        <dbReference type="Proteomes" id="UP001590950"/>
    </source>
</evidence>
<keyword evidence="7" id="KW-0325">Glycoprotein</keyword>
<keyword evidence="10" id="KW-1133">Transmembrane helix</keyword>
<evidence type="ECO:0000313" key="12">
    <source>
        <dbReference type="EMBL" id="KAL2045165.1"/>
    </source>
</evidence>
<evidence type="ECO:0000256" key="1">
    <source>
        <dbReference type="ARBA" id="ARBA00008780"/>
    </source>
</evidence>
<dbReference type="InterPro" id="IPR016035">
    <property type="entry name" value="Acyl_Trfase/lysoPLipase"/>
</dbReference>
<evidence type="ECO:0000256" key="6">
    <source>
        <dbReference type="ARBA" id="ARBA00023098"/>
    </source>
</evidence>
<evidence type="ECO:0000256" key="7">
    <source>
        <dbReference type="ARBA" id="ARBA00023180"/>
    </source>
</evidence>
<dbReference type="Pfam" id="PF01735">
    <property type="entry name" value="PLA2_B"/>
    <property type="match status" value="1"/>
</dbReference>
<sequence>MCRPPATSWVSRNSNKFAMLIYLFKASNNSSTLSFPRVFPFPPFPSILRLSSAFDAAMYSLFVFIFVCGAHFVSAAAVPPVSGYAPRPATCPSTPLVRTATGISSSESAYIAARKPIASLALGKWLQRVNRNFSTANLPTVALTTSGGGLRSLLIGAGVVQAFDGRDSNVGTSGLYQGITYQAGLSGGGWFLSSLAGNNYPTISSLEKNLWAQAFAESLADPAGPLAPVAYEQITVDILAKQAAGYTPTIVDPYGRLLSYQLLYGPDGGVADELSSITGLSNFTSHNVPFPIITALNVETANGECLPPNNSVIYEFSPYEFGSFDSGVNAFTQTKYLGSILSNGKPTQGCETNYDNLGFILGTSSDVFNEFCTTFPAVASTPGLIANLTALINQTHALTTMDEYAIYPNPFYNYAHSSLVSAQKNLTLVDGGESLQNNPLFPFLQPARNINVILVNDNSADTSANFPNGSEIYQTYMQAQMAGLTRMPVIPPIDTFVSKGLNIRPTFFGCNDTRKITIVYLPNHNYTFPSGEPTVKLQYTPAETSGMIMNGQQVGTYGMSSTFPTCLGCAIMKKTGTKLPATCAGCFSTFCYN</sequence>
<keyword evidence="4 8" id="KW-0378">Hydrolase</keyword>
<dbReference type="EC" id="3.1.1.5" evidence="2 9"/>
<name>A0ABR4AJ40_9LECA</name>
<comment type="catalytic activity">
    <reaction evidence="9">
        <text>a 1-acyl-sn-glycero-3-phosphocholine + H2O = sn-glycerol 3-phosphocholine + a fatty acid + H(+)</text>
        <dbReference type="Rhea" id="RHEA:15177"/>
        <dbReference type="ChEBI" id="CHEBI:15377"/>
        <dbReference type="ChEBI" id="CHEBI:15378"/>
        <dbReference type="ChEBI" id="CHEBI:16870"/>
        <dbReference type="ChEBI" id="CHEBI:28868"/>
        <dbReference type="ChEBI" id="CHEBI:58168"/>
        <dbReference type="EC" id="3.1.1.5"/>
    </reaction>
</comment>
<feature type="domain" description="PLA2c" evidence="11">
    <location>
        <begin position="90"/>
        <end position="593"/>
    </location>
</feature>
<evidence type="ECO:0000256" key="8">
    <source>
        <dbReference type="PROSITE-ProRule" id="PRU00555"/>
    </source>
</evidence>
<evidence type="ECO:0000256" key="4">
    <source>
        <dbReference type="ARBA" id="ARBA00022801"/>
    </source>
</evidence>
<proteinExistence type="inferred from homology"/>
<protein>
    <recommendedName>
        <fullName evidence="2 9">Lysophospholipase</fullName>
        <ecNumber evidence="2 9">3.1.1.5</ecNumber>
    </recommendedName>
</protein>
<keyword evidence="6 8" id="KW-0443">Lipid metabolism</keyword>
<keyword evidence="3" id="KW-0732">Signal</keyword>
<evidence type="ECO:0000256" key="9">
    <source>
        <dbReference type="RuleBase" id="RU362103"/>
    </source>
</evidence>
<dbReference type="Gene3D" id="3.40.1090.10">
    <property type="entry name" value="Cytosolic phospholipase A2 catalytic domain"/>
    <property type="match status" value="1"/>
</dbReference>
<dbReference type="SUPFAM" id="SSF52151">
    <property type="entry name" value="FabD/lysophospholipase-like"/>
    <property type="match status" value="1"/>
</dbReference>
<feature type="transmembrane region" description="Helical" evidence="10">
    <location>
        <begin position="56"/>
        <end position="78"/>
    </location>
</feature>
<keyword evidence="10" id="KW-0812">Transmembrane</keyword>